<proteinExistence type="predicted"/>
<dbReference type="OrthoDB" id="6708494at2"/>
<dbReference type="EMBL" id="MDEN01000041">
    <property type="protein sequence ID" value="OCX25866.1"/>
    <property type="molecule type" value="Genomic_DNA"/>
</dbReference>
<protein>
    <submittedName>
        <fullName evidence="1">Uncharacterized protein</fullName>
    </submittedName>
</protein>
<organism evidence="1 2">
    <name type="scientific">Pseudomonas graminis</name>
    <dbReference type="NCBI Taxonomy" id="158627"/>
    <lineage>
        <taxon>Bacteria</taxon>
        <taxon>Pseudomonadati</taxon>
        <taxon>Pseudomonadota</taxon>
        <taxon>Gammaproteobacteria</taxon>
        <taxon>Pseudomonadales</taxon>
        <taxon>Pseudomonadaceae</taxon>
        <taxon>Pseudomonas</taxon>
    </lineage>
</organism>
<comment type="caution">
    <text evidence="1">The sequence shown here is derived from an EMBL/GenBank/DDBJ whole genome shotgun (WGS) entry which is preliminary data.</text>
</comment>
<sequence>MNTVHMYQDLMKRVRSRFDVIELLRISEGESFTRAESAAFQGRKIVEGIAYACLIAIEHGAQQIPRDAKKHWNAEKIFRALKSKGFDTLPSPSVIRPATERERADGHTIVVEGISENRLSHDQIAEIYQRLHAWLHEANPYVYGSTGAFGPDKTDILWKDLEKLKTFVNRHFISVQGEAIFCTLWDLNDNQTKVLQLSKLKA</sequence>
<evidence type="ECO:0000313" key="1">
    <source>
        <dbReference type="EMBL" id="OCX25866.1"/>
    </source>
</evidence>
<accession>A0A1C2EG06</accession>
<dbReference type="AlphaFoldDB" id="A0A1C2EG06"/>
<evidence type="ECO:0000313" key="2">
    <source>
        <dbReference type="Proteomes" id="UP000095143"/>
    </source>
</evidence>
<reference evidence="1 2" key="1">
    <citation type="submission" date="2016-08" db="EMBL/GenBank/DDBJ databases">
        <title>Whole genome sequence of Pseudomonas graminis strain UASWS1507, a potential biological control agent for agriculture.</title>
        <authorList>
            <person name="Crovadore J."/>
            <person name="Calmin G."/>
            <person name="Chablais R."/>
            <person name="Cochard B."/>
            <person name="Lefort F."/>
        </authorList>
    </citation>
    <scope>NUCLEOTIDE SEQUENCE [LARGE SCALE GENOMIC DNA]</scope>
    <source>
        <strain evidence="1 2">UASWS1507</strain>
    </source>
</reference>
<dbReference type="RefSeq" id="WP_065986072.1">
    <property type="nucleotide sequence ID" value="NZ_MDEN01000041.1"/>
</dbReference>
<name>A0A1C2EG06_9PSED</name>
<gene>
    <name evidence="1" type="ORF">BBI10_00535</name>
</gene>
<dbReference type="Proteomes" id="UP000095143">
    <property type="component" value="Unassembled WGS sequence"/>
</dbReference>